<dbReference type="EMBL" id="KQ086535">
    <property type="protein sequence ID" value="KLO04458.1"/>
    <property type="molecule type" value="Genomic_DNA"/>
</dbReference>
<accession>A0A0H2R4U6</accession>
<evidence type="ECO:0000313" key="2">
    <source>
        <dbReference type="Proteomes" id="UP000053477"/>
    </source>
</evidence>
<protein>
    <submittedName>
        <fullName evidence="1">Uncharacterized protein</fullName>
    </submittedName>
</protein>
<dbReference type="Proteomes" id="UP000053477">
    <property type="component" value="Unassembled WGS sequence"/>
</dbReference>
<dbReference type="AlphaFoldDB" id="A0A0H2R4U6"/>
<sequence length="150" mass="16340">MNGGDVRVALFLRRLAFDALGSTAPEFTSTGRIESWRAAPCGCHVVVLFALKDGQPNQTTGPETLSESRDIAFRSPTASSTLGVLLFCIMSLRSCTVRSDCTDRERARYLVADVREDGLLRRVLRGLSLEVQDVLTVQFESVRATLSSAG</sequence>
<reference evidence="1 2" key="1">
    <citation type="submission" date="2015-04" db="EMBL/GenBank/DDBJ databases">
        <title>Complete genome sequence of Schizopora paradoxa KUC8140, a cosmopolitan wood degrader in East Asia.</title>
        <authorList>
            <consortium name="DOE Joint Genome Institute"/>
            <person name="Min B."/>
            <person name="Park H."/>
            <person name="Jang Y."/>
            <person name="Kim J.-J."/>
            <person name="Kim K.H."/>
            <person name="Pangilinan J."/>
            <person name="Lipzen A."/>
            <person name="Riley R."/>
            <person name="Grigoriev I.V."/>
            <person name="Spatafora J.W."/>
            <person name="Choi I.-G."/>
        </authorList>
    </citation>
    <scope>NUCLEOTIDE SEQUENCE [LARGE SCALE GENOMIC DNA]</scope>
    <source>
        <strain evidence="1 2">KUC8140</strain>
    </source>
</reference>
<evidence type="ECO:0000313" key="1">
    <source>
        <dbReference type="EMBL" id="KLO04458.1"/>
    </source>
</evidence>
<keyword evidence="2" id="KW-1185">Reference proteome</keyword>
<organism evidence="1 2">
    <name type="scientific">Schizopora paradoxa</name>
    <dbReference type="NCBI Taxonomy" id="27342"/>
    <lineage>
        <taxon>Eukaryota</taxon>
        <taxon>Fungi</taxon>
        <taxon>Dikarya</taxon>
        <taxon>Basidiomycota</taxon>
        <taxon>Agaricomycotina</taxon>
        <taxon>Agaricomycetes</taxon>
        <taxon>Hymenochaetales</taxon>
        <taxon>Schizoporaceae</taxon>
        <taxon>Schizopora</taxon>
    </lineage>
</organism>
<proteinExistence type="predicted"/>
<dbReference type="InParanoid" id="A0A0H2R4U6"/>
<name>A0A0H2R4U6_9AGAM</name>
<gene>
    <name evidence="1" type="ORF">SCHPADRAFT_754243</name>
</gene>